<feature type="region of interest" description="Disordered" evidence="9">
    <location>
        <begin position="1"/>
        <end position="27"/>
    </location>
</feature>
<dbReference type="CDD" id="cd03233">
    <property type="entry name" value="ABCG_PDR_domain1"/>
    <property type="match status" value="1"/>
</dbReference>
<reference evidence="12 13" key="1">
    <citation type="journal article" date="2014" name="BMC Genomics">
        <title>Genome and secretome analysis of the hemibiotrophic fungal pathogen, Moniliophthora roreri, which causes frosty pod rot disease of cacao: mechanisms of the biotrophic and necrotrophic phases.</title>
        <authorList>
            <person name="Meinhardt L.W."/>
            <person name="Costa G.G.L."/>
            <person name="Thomazella D.P.T."/>
            <person name="Teixeira P.J.P.L."/>
            <person name="Carazzolle M.F."/>
            <person name="Schuster S.C."/>
            <person name="Carlson J.E."/>
            <person name="Guiltinan M.J."/>
            <person name="Mieczkowski P."/>
            <person name="Farmer A."/>
            <person name="Ramaraj T."/>
            <person name="Crozier J."/>
            <person name="Davis R.E."/>
            <person name="Shao J."/>
            <person name="Melnick R.L."/>
            <person name="Pereira G.A.G."/>
            <person name="Bailey B.A."/>
        </authorList>
    </citation>
    <scope>NUCLEOTIDE SEQUENCE [LARGE SCALE GENOMIC DNA]</scope>
    <source>
        <strain evidence="12 13">MCA 2997</strain>
    </source>
</reference>
<evidence type="ECO:0000256" key="8">
    <source>
        <dbReference type="ARBA" id="ARBA00023136"/>
    </source>
</evidence>
<keyword evidence="6" id="KW-0067">ATP-binding</keyword>
<dbReference type="SMART" id="SM00382">
    <property type="entry name" value="AAA"/>
    <property type="match status" value="2"/>
</dbReference>
<accession>V2WUL5</accession>
<dbReference type="InterPro" id="IPR029481">
    <property type="entry name" value="ABC_trans_N"/>
</dbReference>
<comment type="caution">
    <text evidence="12">The sequence shown here is derived from an EMBL/GenBank/DDBJ whole genome shotgun (WGS) entry which is preliminary data.</text>
</comment>
<feature type="region of interest" description="Disordered" evidence="9">
    <location>
        <begin position="737"/>
        <end position="764"/>
    </location>
</feature>
<feature type="transmembrane region" description="Helical" evidence="10">
    <location>
        <begin position="1190"/>
        <end position="1216"/>
    </location>
</feature>
<keyword evidence="3" id="KW-0813">Transport</keyword>
<dbReference type="Pfam" id="PF06422">
    <property type="entry name" value="PDR_CDR"/>
    <property type="match status" value="1"/>
</dbReference>
<comment type="subcellular location">
    <subcellularLocation>
        <location evidence="1">Membrane</location>
        <topology evidence="1">Multi-pass membrane protein</topology>
    </subcellularLocation>
</comment>
<dbReference type="Pfam" id="PF01061">
    <property type="entry name" value="ABC2_membrane"/>
    <property type="match status" value="2"/>
</dbReference>
<name>V2WUL5_MONRO</name>
<dbReference type="OrthoDB" id="245989at2759"/>
<dbReference type="GO" id="GO:0016020">
    <property type="term" value="C:membrane"/>
    <property type="evidence" value="ECO:0007669"/>
    <property type="project" value="UniProtKB-SubCell"/>
</dbReference>
<dbReference type="InterPro" id="IPR010929">
    <property type="entry name" value="PDR_CDR_ABC"/>
</dbReference>
<dbReference type="STRING" id="1381753.V2WUL5"/>
<dbReference type="KEGG" id="mrr:Moror_7583"/>
<feature type="domain" description="ABC transporter" evidence="11">
    <location>
        <begin position="782"/>
        <end position="1021"/>
    </location>
</feature>
<dbReference type="Pfam" id="PF19055">
    <property type="entry name" value="ABC2_membrane_7"/>
    <property type="match status" value="1"/>
</dbReference>
<evidence type="ECO:0000313" key="13">
    <source>
        <dbReference type="Proteomes" id="UP000017559"/>
    </source>
</evidence>
<keyword evidence="7 10" id="KW-1133">Transmembrane helix</keyword>
<dbReference type="InterPro" id="IPR003439">
    <property type="entry name" value="ABC_transporter-like_ATP-bd"/>
</dbReference>
<evidence type="ECO:0000256" key="1">
    <source>
        <dbReference type="ARBA" id="ARBA00004141"/>
    </source>
</evidence>
<dbReference type="FunFam" id="3.40.50.300:FF:000054">
    <property type="entry name" value="ABC multidrug transporter atrF"/>
    <property type="match status" value="1"/>
</dbReference>
<dbReference type="CDD" id="cd03232">
    <property type="entry name" value="ABCG_PDR_domain2"/>
    <property type="match status" value="1"/>
</dbReference>
<dbReference type="HOGENOM" id="CLU_000604_35_0_1"/>
<dbReference type="GO" id="GO:0016887">
    <property type="term" value="F:ATP hydrolysis activity"/>
    <property type="evidence" value="ECO:0007669"/>
    <property type="project" value="InterPro"/>
</dbReference>
<feature type="compositionally biased region" description="Basic and acidic residues" evidence="9">
    <location>
        <begin position="1"/>
        <end position="16"/>
    </location>
</feature>
<dbReference type="SUPFAM" id="SSF52540">
    <property type="entry name" value="P-loop containing nucleoside triphosphate hydrolases"/>
    <property type="match status" value="2"/>
</dbReference>
<keyword evidence="8 10" id="KW-0472">Membrane</keyword>
<dbReference type="Gene3D" id="3.40.50.300">
    <property type="entry name" value="P-loop containing nucleotide triphosphate hydrolases"/>
    <property type="match status" value="2"/>
</dbReference>
<feature type="transmembrane region" description="Helical" evidence="10">
    <location>
        <begin position="1378"/>
        <end position="1401"/>
    </location>
</feature>
<feature type="transmembrane region" description="Helical" evidence="10">
    <location>
        <begin position="1113"/>
        <end position="1134"/>
    </location>
</feature>
<dbReference type="InterPro" id="IPR017871">
    <property type="entry name" value="ABC_transporter-like_CS"/>
</dbReference>
<evidence type="ECO:0000256" key="5">
    <source>
        <dbReference type="ARBA" id="ARBA00022741"/>
    </source>
</evidence>
<dbReference type="PROSITE" id="PS00211">
    <property type="entry name" value="ABC_TRANSPORTER_1"/>
    <property type="match status" value="1"/>
</dbReference>
<keyword evidence="13" id="KW-1185">Reference proteome</keyword>
<dbReference type="EMBL" id="AWSO01001420">
    <property type="protein sequence ID" value="ESK83895.1"/>
    <property type="molecule type" value="Genomic_DNA"/>
</dbReference>
<organism evidence="12 13">
    <name type="scientific">Moniliophthora roreri (strain MCA 2997)</name>
    <name type="common">Cocoa frosty pod rot fungus</name>
    <name type="synonym">Crinipellis roreri</name>
    <dbReference type="NCBI Taxonomy" id="1381753"/>
    <lineage>
        <taxon>Eukaryota</taxon>
        <taxon>Fungi</taxon>
        <taxon>Dikarya</taxon>
        <taxon>Basidiomycota</taxon>
        <taxon>Agaricomycotina</taxon>
        <taxon>Agaricomycetes</taxon>
        <taxon>Agaricomycetidae</taxon>
        <taxon>Agaricales</taxon>
        <taxon>Marasmiineae</taxon>
        <taxon>Marasmiaceae</taxon>
        <taxon>Moniliophthora</taxon>
    </lineage>
</organism>
<dbReference type="InterPro" id="IPR034003">
    <property type="entry name" value="ABCG_PDR_2"/>
</dbReference>
<feature type="transmembrane region" description="Helical" evidence="10">
    <location>
        <begin position="556"/>
        <end position="574"/>
    </location>
</feature>
<feature type="transmembrane region" description="Helical" evidence="10">
    <location>
        <begin position="522"/>
        <end position="544"/>
    </location>
</feature>
<keyword evidence="5" id="KW-0547">Nucleotide-binding</keyword>
<sequence>MAEIEQHAEEEHHDDSSSFTTLRGPEPGTKFDLNELLAKLTRKKDAAQIKAREIGVMFEDLRVVGVGASSSFQPTFGSLFNPFDIIDKIQTMRHPPTKNILEGFEGVVKPGEMLLVLGRPGAGCSSFLKTLSNQTEEFHAVEGNVHYDSFTPEEIRTRFRGDVLFCPEDDLHFPTLTVEQTIKFAARMRAPRERLGHSREEYVEEVTNTLLTLFGLYEVRNTLVGDAAIRGVSGGQKKRVSLAEVLATRPRLVSWDNSTRGLDSSTALEFIRTLRSFTDLYRTTSIVSLYQPGESLYKLFDKVCVIYEGKMAYFGPTSEARSYFMSMGYEPANRQTTADFLVAVTDPNSRIPRTDLHLSAIPRTSEEFAAHFRISDIAEDNRAAIKAYRQEYVDHPELKEAYKKSAKDEHGRRTRKSSPYLISISMQAKAVMLRRLQMLKGDWLSTFLTSFTFVFNGLIMGSVFFKTPEDTSAYFSRGGVLFFALLFSALITMAEIPALFHQRPVVLRHMKYALHHPFVDQAALFLVDLPITFLQLGVFFTILYEMVQLQQSASQFFLAFLFVFAVSIAMKGWFRALAAAFHEEAPAQSLAGLSILAFCIYAGYMIPKPSMIGGLKWISYLNPFRWGFEALMTNEFRTINGYCEGLVPRGSGYENVSISNQVCPTVGAVPGSEFVDGDRFTALSFEYDFSNTWRNFGIIVAYGAGFIGACLLFTEWNTRTRSNQGATLYKKSARTALKNGATPKDEEKGSSNGSGDGVIAEKNTSQGSSIQDVITTSTNDVFSWNNISYSVPVGNREMRRLLNNVTGFVAPGKLTALMGESGAGKTTLLNVLAERVDVGVVTGDKFVNGQALPSDFQAQTGYCQQMDTHVPAATVREALLFSAKLRQPHSVPLSEKEAYVDKCLRLCGLENFRDATVGSLNVENRKRTTIAVELAAKPKLLLFLDEPTSGLDSQSAWAIIAFLRDLANSGQAILCTIHQPSAELFQVFDRLLLLRKGGETVYFGDLGHNATTLISYFERNGSRHCEPEENPAEFMLDVIGGGATATSEQNWFEIWRTSPEKIRLDIDINRIHTEGRTRPPVGASFEHEFATPWYFQTYELLKRNMQSHYRDHIYLTAKFALCILSGLFVGFSFFKSKDTQQGTQNKIFSIFMAAIISVPLSNQLMGVFIDMRNIYEIRERPSRIYSWTALVTSQLLTELPWNIAASTIYFFCWYWTVGFPSDRAGYSYLMFGVLFPLYFTSIAQATAAMCPNTELAAILFSLMFTFVLAFNGVLQPYSQLGWWKWMYRLTPYTYLIEGLLGQAIGKENIYCSSIELATITPPSGQTCGQYMQTWLSTNSGYLVNPNDLSNCQFCSTTTTDEYMAQRFNIFYSYRWRDVGIFVGFIVFNVVSLYALTFWFRIRTWNVLDLFRKNKSRTSA</sequence>
<protein>
    <submittedName>
        <fullName evidence="12">Pleiotropic drug resistance abc transporter</fullName>
    </submittedName>
</protein>
<dbReference type="InterPro" id="IPR034001">
    <property type="entry name" value="ABCG_PDR_1"/>
</dbReference>
<evidence type="ECO:0000313" key="12">
    <source>
        <dbReference type="EMBL" id="ESK83895.1"/>
    </source>
</evidence>
<evidence type="ECO:0000256" key="4">
    <source>
        <dbReference type="ARBA" id="ARBA00022692"/>
    </source>
</evidence>
<feature type="transmembrane region" description="Helical" evidence="10">
    <location>
        <begin position="1255"/>
        <end position="1274"/>
    </location>
</feature>
<dbReference type="Proteomes" id="UP000017559">
    <property type="component" value="Unassembled WGS sequence"/>
</dbReference>
<dbReference type="InterPro" id="IPR003593">
    <property type="entry name" value="AAA+_ATPase"/>
</dbReference>
<evidence type="ECO:0000256" key="6">
    <source>
        <dbReference type="ARBA" id="ARBA00022840"/>
    </source>
</evidence>
<dbReference type="InterPro" id="IPR043926">
    <property type="entry name" value="ABCG_dom"/>
</dbReference>
<dbReference type="GO" id="GO:0140359">
    <property type="term" value="F:ABC-type transporter activity"/>
    <property type="evidence" value="ECO:0007669"/>
    <property type="project" value="InterPro"/>
</dbReference>
<evidence type="ECO:0000259" key="11">
    <source>
        <dbReference type="PROSITE" id="PS50893"/>
    </source>
</evidence>
<gene>
    <name evidence="12" type="ORF">Moror_7583</name>
</gene>
<feature type="domain" description="ABC transporter" evidence="11">
    <location>
        <begin position="86"/>
        <end position="333"/>
    </location>
</feature>
<dbReference type="GO" id="GO:0005524">
    <property type="term" value="F:ATP binding"/>
    <property type="evidence" value="ECO:0007669"/>
    <property type="project" value="UniProtKB-KW"/>
</dbReference>
<evidence type="ECO:0000256" key="10">
    <source>
        <dbReference type="SAM" id="Phobius"/>
    </source>
</evidence>
<feature type="transmembrane region" description="Helical" evidence="10">
    <location>
        <begin position="693"/>
        <end position="714"/>
    </location>
</feature>
<proteinExistence type="inferred from homology"/>
<dbReference type="PROSITE" id="PS50893">
    <property type="entry name" value="ABC_TRANSPORTER_2"/>
    <property type="match status" value="2"/>
</dbReference>
<dbReference type="InterPro" id="IPR027417">
    <property type="entry name" value="P-loop_NTPase"/>
</dbReference>
<dbReference type="Pfam" id="PF14510">
    <property type="entry name" value="ABC_trans_N"/>
    <property type="match status" value="1"/>
</dbReference>
<evidence type="ECO:0000256" key="7">
    <source>
        <dbReference type="ARBA" id="ARBA00022989"/>
    </source>
</evidence>
<dbReference type="InterPro" id="IPR013525">
    <property type="entry name" value="ABC2_TM"/>
</dbReference>
<feature type="transmembrane region" description="Helical" evidence="10">
    <location>
        <begin position="1228"/>
        <end position="1248"/>
    </location>
</feature>
<feature type="transmembrane region" description="Helical" evidence="10">
    <location>
        <begin position="443"/>
        <end position="465"/>
    </location>
</feature>
<comment type="similarity">
    <text evidence="2">Belongs to the ABC transporter superfamily. ABCG family. PDR (TC 3.A.1.205) subfamily.</text>
</comment>
<evidence type="ECO:0000256" key="2">
    <source>
        <dbReference type="ARBA" id="ARBA00006012"/>
    </source>
</evidence>
<keyword evidence="4 10" id="KW-0812">Transmembrane</keyword>
<feature type="transmembrane region" description="Helical" evidence="10">
    <location>
        <begin position="586"/>
        <end position="606"/>
    </location>
</feature>
<feature type="transmembrane region" description="Helical" evidence="10">
    <location>
        <begin position="1146"/>
        <end position="1169"/>
    </location>
</feature>
<dbReference type="Pfam" id="PF00005">
    <property type="entry name" value="ABC_tran"/>
    <property type="match status" value="2"/>
</dbReference>
<evidence type="ECO:0000256" key="3">
    <source>
        <dbReference type="ARBA" id="ARBA00022448"/>
    </source>
</evidence>
<evidence type="ECO:0000256" key="9">
    <source>
        <dbReference type="SAM" id="MobiDB-lite"/>
    </source>
</evidence>
<feature type="transmembrane region" description="Helical" evidence="10">
    <location>
        <begin position="480"/>
        <end position="501"/>
    </location>
</feature>
<dbReference type="PANTHER" id="PTHR19241">
    <property type="entry name" value="ATP-BINDING CASSETTE TRANSPORTER"/>
    <property type="match status" value="1"/>
</dbReference>